<keyword evidence="6 8" id="KW-0472">Membrane</keyword>
<dbReference type="SUPFAM" id="SSF56935">
    <property type="entry name" value="Porins"/>
    <property type="match status" value="1"/>
</dbReference>
<keyword evidence="4 8" id="KW-0812">Transmembrane</keyword>
<dbReference type="InterPro" id="IPR036942">
    <property type="entry name" value="Beta-barrel_TonB_sf"/>
</dbReference>
<dbReference type="EMBL" id="CAJHOF010000011">
    <property type="protein sequence ID" value="CAD7288976.1"/>
    <property type="molecule type" value="Genomic_DNA"/>
</dbReference>
<comment type="caution">
    <text evidence="10">The sequence shown here is derived from an EMBL/GenBank/DDBJ whole genome shotgun (WGS) entry which is preliminary data.</text>
</comment>
<dbReference type="PROSITE" id="PS52016">
    <property type="entry name" value="TONB_DEPENDENT_REC_3"/>
    <property type="match status" value="1"/>
</dbReference>
<evidence type="ECO:0000256" key="5">
    <source>
        <dbReference type="ARBA" id="ARBA00023077"/>
    </source>
</evidence>
<keyword evidence="10" id="KW-0675">Receptor</keyword>
<feature type="domain" description="TonB-dependent receptor-like beta-barrel" evidence="9">
    <location>
        <begin position="63"/>
        <end position="473"/>
    </location>
</feature>
<keyword evidence="5" id="KW-0798">TonB box</keyword>
<comment type="similarity">
    <text evidence="8">Belongs to the TonB-dependent receptor family.</text>
</comment>
<dbReference type="PANTHER" id="PTHR32552:SF85">
    <property type="entry name" value="BLL7968 PROTEIN"/>
    <property type="match status" value="1"/>
</dbReference>
<keyword evidence="7 8" id="KW-0998">Cell outer membrane</keyword>
<dbReference type="Pfam" id="PF00593">
    <property type="entry name" value="TonB_dep_Rec_b-barrel"/>
    <property type="match status" value="1"/>
</dbReference>
<accession>A0ABM8Q7V5</accession>
<organism evidence="10 11">
    <name type="scientific">Campylobacter majalis</name>
    <dbReference type="NCBI Taxonomy" id="2790656"/>
    <lineage>
        <taxon>Bacteria</taxon>
        <taxon>Pseudomonadati</taxon>
        <taxon>Campylobacterota</taxon>
        <taxon>Epsilonproteobacteria</taxon>
        <taxon>Campylobacterales</taxon>
        <taxon>Campylobacteraceae</taxon>
        <taxon>Campylobacter</taxon>
    </lineage>
</organism>
<evidence type="ECO:0000256" key="4">
    <source>
        <dbReference type="ARBA" id="ARBA00022692"/>
    </source>
</evidence>
<evidence type="ECO:0000256" key="7">
    <source>
        <dbReference type="ARBA" id="ARBA00023237"/>
    </source>
</evidence>
<evidence type="ECO:0000256" key="3">
    <source>
        <dbReference type="ARBA" id="ARBA00022452"/>
    </source>
</evidence>
<keyword evidence="3 8" id="KW-1134">Transmembrane beta strand</keyword>
<protein>
    <submittedName>
        <fullName evidence="10">Metal-pseudopaline receptor CntO</fullName>
    </submittedName>
</protein>
<keyword evidence="2 8" id="KW-0813">Transport</keyword>
<dbReference type="InterPro" id="IPR039426">
    <property type="entry name" value="TonB-dep_rcpt-like"/>
</dbReference>
<evidence type="ECO:0000256" key="2">
    <source>
        <dbReference type="ARBA" id="ARBA00022448"/>
    </source>
</evidence>
<dbReference type="InterPro" id="IPR000531">
    <property type="entry name" value="Beta-barrel_TonB"/>
</dbReference>
<dbReference type="Proteomes" id="UP000789803">
    <property type="component" value="Unassembled WGS sequence"/>
</dbReference>
<dbReference type="Gene3D" id="2.40.170.20">
    <property type="entry name" value="TonB-dependent receptor, beta-barrel domain"/>
    <property type="match status" value="1"/>
</dbReference>
<proteinExistence type="inferred from homology"/>
<gene>
    <name evidence="10" type="primary">cntO</name>
    <name evidence="10" type="ORF">LMG7974_01278</name>
</gene>
<dbReference type="PANTHER" id="PTHR32552">
    <property type="entry name" value="FERRICHROME IRON RECEPTOR-RELATED"/>
    <property type="match status" value="1"/>
</dbReference>
<evidence type="ECO:0000256" key="8">
    <source>
        <dbReference type="PROSITE-ProRule" id="PRU01360"/>
    </source>
</evidence>
<evidence type="ECO:0000259" key="9">
    <source>
        <dbReference type="Pfam" id="PF00593"/>
    </source>
</evidence>
<evidence type="ECO:0000313" key="11">
    <source>
        <dbReference type="Proteomes" id="UP000789803"/>
    </source>
</evidence>
<evidence type="ECO:0000256" key="6">
    <source>
        <dbReference type="ARBA" id="ARBA00023136"/>
    </source>
</evidence>
<sequence>MKKDYWREFGDYENYLFAPSISYRGDDYGINFAYTHTKSLSPIDRGCYIYPVSGEFLPVSAKIRLDEPYNRLKVDVDTIDVNFEKNIAESWLLRGGYGFSQSKHEYGHARVQTYNPNTAALNRRAEYFDGFIHRTHAGSLTLNGVFDTGIISHALLLGVDAKDYYRYRPGALQNPSGTINIYNPVYGNLSLPTTRQKTIQHQKLRTFGIYAQDNINLTDELILSLGLRYDYYDQVARNSYENAPTTDQQDGKMTYQLGLLYLIAPEWSIYTNYAQSFNPQMAISGDNIGSIEPEEGESVEFGTKFQNDSITATAAMFNITKKNIARTIQSTYVPVGEARSRGFEFDFNGRVSKGLSLSASYAYTDAKYIKDKGSYAVLVGKALEATPKHQGSVFANYDFTHLGAKGLRVGGGARYFGSWYTYYLGTNKTLANAGITSGHQYKLPYAVVYDMFASYDTKVLGHDTNFSFNIKNLTDKLYYQSSSIGTNAQVIPVQMGYARQFMFNVAVKF</sequence>
<reference evidence="10 11" key="1">
    <citation type="submission" date="2020-11" db="EMBL/GenBank/DDBJ databases">
        <authorList>
            <person name="Peeters C."/>
        </authorList>
    </citation>
    <scope>NUCLEOTIDE SEQUENCE [LARGE SCALE GENOMIC DNA]</scope>
    <source>
        <strain evidence="10 11">LMG 7974</strain>
    </source>
</reference>
<dbReference type="RefSeq" id="WP_229933071.1">
    <property type="nucleotide sequence ID" value="NZ_CAJHOF010000011.1"/>
</dbReference>
<evidence type="ECO:0000313" key="10">
    <source>
        <dbReference type="EMBL" id="CAD7288976.1"/>
    </source>
</evidence>
<name>A0ABM8Q7V5_9BACT</name>
<evidence type="ECO:0000256" key="1">
    <source>
        <dbReference type="ARBA" id="ARBA00004571"/>
    </source>
</evidence>
<keyword evidence="11" id="KW-1185">Reference proteome</keyword>
<comment type="subcellular location">
    <subcellularLocation>
        <location evidence="1 8">Cell outer membrane</location>
        <topology evidence="1 8">Multi-pass membrane protein</topology>
    </subcellularLocation>
</comment>